<reference evidence="5 6" key="1">
    <citation type="submission" date="2011-01" db="EMBL/GenBank/DDBJ databases">
        <title>Complete sequence of chromosome of Streptomyces flavogriseus ATCC 33331.</title>
        <authorList>
            <consortium name="US DOE Joint Genome Institute"/>
            <person name="Lucas S."/>
            <person name="Copeland A."/>
            <person name="Lapidus A."/>
            <person name="Cheng J.-F."/>
            <person name="Goodwin L."/>
            <person name="Pitluck S."/>
            <person name="Davenport K."/>
            <person name="Detter J.C."/>
            <person name="Han C."/>
            <person name="Tapia R."/>
            <person name="Land M."/>
            <person name="Hauser L."/>
            <person name="Kyrpides N."/>
            <person name="Ivanova N."/>
            <person name="Ovchinnikova G."/>
            <person name="Pagani I."/>
            <person name="Brumm P."/>
            <person name="Mead D."/>
            <person name="Woyke T."/>
        </authorList>
    </citation>
    <scope>NUCLEOTIDE SEQUENCE [LARGE SCALE GENOMIC DNA]</scope>
    <source>
        <strain evidence="6">ATCC 33331 / IAF-45CD</strain>
    </source>
</reference>
<dbReference type="PANTHER" id="PTHR35530">
    <property type="entry name" value="TAUTOMERASE-RELATED"/>
    <property type="match status" value="1"/>
</dbReference>
<feature type="compositionally biased region" description="Basic and acidic residues" evidence="3">
    <location>
        <begin position="50"/>
        <end position="59"/>
    </location>
</feature>
<evidence type="ECO:0000256" key="3">
    <source>
        <dbReference type="SAM" id="MobiDB-lite"/>
    </source>
</evidence>
<evidence type="ECO:0000256" key="1">
    <source>
        <dbReference type="ARBA" id="ARBA00006723"/>
    </source>
</evidence>
<dbReference type="OrthoDB" id="4965437at2"/>
<dbReference type="Proteomes" id="UP000002066">
    <property type="component" value="Chromosome"/>
</dbReference>
<evidence type="ECO:0000313" key="6">
    <source>
        <dbReference type="Proteomes" id="UP000002066"/>
    </source>
</evidence>
<organism evidence="5 6">
    <name type="scientific">Streptomyces pratensis (strain ATCC 33331 / IAF-45CD)</name>
    <dbReference type="NCBI Taxonomy" id="591167"/>
    <lineage>
        <taxon>Bacteria</taxon>
        <taxon>Bacillati</taxon>
        <taxon>Actinomycetota</taxon>
        <taxon>Actinomycetes</taxon>
        <taxon>Kitasatosporales</taxon>
        <taxon>Streptomycetaceae</taxon>
        <taxon>Streptomyces</taxon>
    </lineage>
</organism>
<dbReference type="InterPro" id="IPR004370">
    <property type="entry name" value="4-OT-like_dom"/>
</dbReference>
<dbReference type="PANTHER" id="PTHR35530:SF1">
    <property type="entry name" value="2-HYDROXYMUCONATE TAUTOMERASE"/>
    <property type="match status" value="1"/>
</dbReference>
<dbReference type="Gene3D" id="3.30.429.10">
    <property type="entry name" value="Macrophage Migration Inhibitory Factor"/>
    <property type="match status" value="1"/>
</dbReference>
<protein>
    <submittedName>
        <fullName evidence="5">4-oxalocrotonate tautomerase</fullName>
    </submittedName>
</protein>
<dbReference type="InterPro" id="IPR014347">
    <property type="entry name" value="Tautomerase/MIF_sf"/>
</dbReference>
<dbReference type="Pfam" id="PF01361">
    <property type="entry name" value="Tautomerase"/>
    <property type="match status" value="1"/>
</dbReference>
<evidence type="ECO:0000256" key="2">
    <source>
        <dbReference type="ARBA" id="ARBA00023235"/>
    </source>
</evidence>
<name>A0A8D3WRW3_STRFA</name>
<dbReference type="GO" id="GO:0016853">
    <property type="term" value="F:isomerase activity"/>
    <property type="evidence" value="ECO:0007669"/>
    <property type="project" value="UniProtKB-KW"/>
</dbReference>
<accession>A0A8D3WRW3</accession>
<keyword evidence="2" id="KW-0413">Isomerase</keyword>
<dbReference type="KEGG" id="sfa:Sfla_6200"/>
<feature type="domain" description="4-oxalocrotonate tautomerase-like" evidence="4">
    <location>
        <begin position="2"/>
        <end position="56"/>
    </location>
</feature>
<sequence length="96" mass="10180">MPVISVDWWKGNDRARRQELVGELTACVSRIAGCPEDAVTVIVRDVDPDHWGKGGRLADELVPGPADEPAPTPAAERPSTYATVPPAPQDAGGQKP</sequence>
<evidence type="ECO:0000313" key="5">
    <source>
        <dbReference type="EMBL" id="ADW07580.1"/>
    </source>
</evidence>
<dbReference type="SUPFAM" id="SSF55331">
    <property type="entry name" value="Tautomerase/MIF"/>
    <property type="match status" value="1"/>
</dbReference>
<comment type="similarity">
    <text evidence="1">Belongs to the 4-oxalocrotonate tautomerase family.</text>
</comment>
<dbReference type="EMBL" id="CP002475">
    <property type="protein sequence ID" value="ADW07580.1"/>
    <property type="molecule type" value="Genomic_DNA"/>
</dbReference>
<feature type="region of interest" description="Disordered" evidence="3">
    <location>
        <begin position="50"/>
        <end position="96"/>
    </location>
</feature>
<evidence type="ECO:0000259" key="4">
    <source>
        <dbReference type="Pfam" id="PF01361"/>
    </source>
</evidence>
<proteinExistence type="inferred from homology"/>
<dbReference type="AlphaFoldDB" id="A0A8D3WRW3"/>
<gene>
    <name evidence="5" type="ordered locus">Sfla_6200</name>
</gene>